<sequence length="208" mass="24250">MGRNFANLHIKSNNLEKALKALRELSEGSPELLGKKSSVQNRAVSDADKTGNEAQDNTFVFYVSKSNENWISVLHDYFVWGTVKKIGKALSRLIEEPVVTIGFINDEIFELSIFENGDIGAERIFCGPWTREDYELQEERLHDDRLREVLDIRKEDFDEFIKITSPEQAVDQLSEFLSMSLWSDSEWLPHDENLRNRFEKYEFHIENT</sequence>
<accession>A0A410WTB5</accession>
<dbReference type="GeneID" id="95374725"/>
<evidence type="ECO:0000313" key="4">
    <source>
        <dbReference type="Proteomes" id="UP001527202"/>
    </source>
</evidence>
<keyword evidence="4" id="KW-1185">Reference proteome</keyword>
<dbReference type="KEGG" id="pchi:PC41400_07850"/>
<organism evidence="2 3">
    <name type="scientific">Paenibacillus chitinolyticus</name>
    <dbReference type="NCBI Taxonomy" id="79263"/>
    <lineage>
        <taxon>Bacteria</taxon>
        <taxon>Bacillati</taxon>
        <taxon>Bacillota</taxon>
        <taxon>Bacilli</taxon>
        <taxon>Bacillales</taxon>
        <taxon>Paenibacillaceae</taxon>
        <taxon>Paenibacillus</taxon>
    </lineage>
</organism>
<reference evidence="2 3" key="1">
    <citation type="submission" date="2018-01" db="EMBL/GenBank/DDBJ databases">
        <title>The whole genome sequencing and assembly of Paenibacillus chitinolyticus KCCM 41400 strain.</title>
        <authorList>
            <person name="Kim J.-Y."/>
            <person name="Park M.-K."/>
            <person name="Lee Y.-J."/>
            <person name="Yi H."/>
            <person name="Bahn Y.-S."/>
            <person name="Kim J.F."/>
            <person name="Lee D.-W."/>
        </authorList>
    </citation>
    <scope>NUCLEOTIDE SEQUENCE [LARGE SCALE GENOMIC DNA]</scope>
    <source>
        <strain evidence="2 3">KCCM 41400</strain>
    </source>
</reference>
<name>A0A410WTB5_9BACL</name>
<evidence type="ECO:0000313" key="2">
    <source>
        <dbReference type="EMBL" id="QAV17582.1"/>
    </source>
</evidence>
<dbReference type="RefSeq" id="WP_042229159.1">
    <property type="nucleotide sequence ID" value="NZ_CP026520.1"/>
</dbReference>
<protein>
    <submittedName>
        <fullName evidence="2">Uncharacterized protein</fullName>
    </submittedName>
</protein>
<reference evidence="1 4" key="2">
    <citation type="submission" date="2022-05" db="EMBL/GenBank/DDBJ databases">
        <title>Genome Sequencing of Bee-Associated Microbes.</title>
        <authorList>
            <person name="Dunlap C."/>
        </authorList>
    </citation>
    <scope>NUCLEOTIDE SEQUENCE [LARGE SCALE GENOMIC DNA]</scope>
    <source>
        <strain evidence="1 4">NRRL B-23120</strain>
    </source>
</reference>
<evidence type="ECO:0000313" key="3">
    <source>
        <dbReference type="Proteomes" id="UP000288943"/>
    </source>
</evidence>
<gene>
    <name evidence="1" type="ORF">M5X16_08610</name>
    <name evidence="2" type="ORF">PC41400_07850</name>
</gene>
<dbReference type="EMBL" id="JAMDMJ010000008">
    <property type="protein sequence ID" value="MCY9595832.1"/>
    <property type="molecule type" value="Genomic_DNA"/>
</dbReference>
<proteinExistence type="predicted"/>
<dbReference type="AlphaFoldDB" id="A0A410WTB5"/>
<dbReference type="OrthoDB" id="2641413at2"/>
<evidence type="ECO:0000313" key="1">
    <source>
        <dbReference type="EMBL" id="MCY9595832.1"/>
    </source>
</evidence>
<dbReference type="Proteomes" id="UP000288943">
    <property type="component" value="Chromosome"/>
</dbReference>
<dbReference type="EMBL" id="CP026520">
    <property type="protein sequence ID" value="QAV17582.1"/>
    <property type="molecule type" value="Genomic_DNA"/>
</dbReference>
<dbReference type="Proteomes" id="UP001527202">
    <property type="component" value="Unassembled WGS sequence"/>
</dbReference>